<dbReference type="Proteomes" id="UP000734854">
    <property type="component" value="Unassembled WGS sequence"/>
</dbReference>
<organism evidence="7 8">
    <name type="scientific">Zingiber officinale</name>
    <name type="common">Ginger</name>
    <name type="synonym">Amomum zingiber</name>
    <dbReference type="NCBI Taxonomy" id="94328"/>
    <lineage>
        <taxon>Eukaryota</taxon>
        <taxon>Viridiplantae</taxon>
        <taxon>Streptophyta</taxon>
        <taxon>Embryophyta</taxon>
        <taxon>Tracheophyta</taxon>
        <taxon>Spermatophyta</taxon>
        <taxon>Magnoliopsida</taxon>
        <taxon>Liliopsida</taxon>
        <taxon>Zingiberales</taxon>
        <taxon>Zingiberaceae</taxon>
        <taxon>Zingiber</taxon>
    </lineage>
</organism>
<evidence type="ECO:0000256" key="4">
    <source>
        <dbReference type="RuleBase" id="RU003616"/>
    </source>
</evidence>
<evidence type="ECO:0000313" key="7">
    <source>
        <dbReference type="EMBL" id="KAG6522500.1"/>
    </source>
</evidence>
<keyword evidence="8" id="KW-1185">Reference proteome</keyword>
<dbReference type="InterPro" id="IPR044656">
    <property type="entry name" value="HSP14.7/HSP23.5/HSP23.6-like"/>
</dbReference>
<keyword evidence="1" id="KW-0809">Transit peptide</keyword>
<comment type="similarity">
    <text evidence="3 4">Belongs to the small heat shock protein (HSP20) family.</text>
</comment>
<dbReference type="AlphaFoldDB" id="A0A8J5H7B0"/>
<reference evidence="7 8" key="1">
    <citation type="submission" date="2020-08" db="EMBL/GenBank/DDBJ databases">
        <title>Plant Genome Project.</title>
        <authorList>
            <person name="Zhang R.-G."/>
        </authorList>
    </citation>
    <scope>NUCLEOTIDE SEQUENCE [LARGE SCALE GENOMIC DNA]</scope>
    <source>
        <tissue evidence="7">Rhizome</tissue>
    </source>
</reference>
<evidence type="ECO:0000256" key="5">
    <source>
        <dbReference type="SAM" id="MobiDB-lite"/>
    </source>
</evidence>
<dbReference type="CDD" id="cd06464">
    <property type="entry name" value="ACD_sHsps-like"/>
    <property type="match status" value="1"/>
</dbReference>
<evidence type="ECO:0000256" key="3">
    <source>
        <dbReference type="PROSITE-ProRule" id="PRU00285"/>
    </source>
</evidence>
<dbReference type="SUPFAM" id="SSF49764">
    <property type="entry name" value="HSP20-like chaperones"/>
    <property type="match status" value="1"/>
</dbReference>
<keyword evidence="2" id="KW-0346">Stress response</keyword>
<comment type="caution">
    <text evidence="7">The sequence shown here is derived from an EMBL/GenBank/DDBJ whole genome shotgun (WGS) entry which is preliminary data.</text>
</comment>
<evidence type="ECO:0000259" key="6">
    <source>
        <dbReference type="PROSITE" id="PS01031"/>
    </source>
</evidence>
<feature type="domain" description="SHSP" evidence="6">
    <location>
        <begin position="114"/>
        <end position="189"/>
    </location>
</feature>
<dbReference type="InterPro" id="IPR008978">
    <property type="entry name" value="HSP20-like_chaperone"/>
</dbReference>
<evidence type="ECO:0000256" key="1">
    <source>
        <dbReference type="ARBA" id="ARBA00022946"/>
    </source>
</evidence>
<feature type="region of interest" description="Disordered" evidence="5">
    <location>
        <begin position="158"/>
        <end position="189"/>
    </location>
</feature>
<name>A0A8J5H7B0_ZINOF</name>
<protein>
    <recommendedName>
        <fullName evidence="6">SHSP domain-containing protein</fullName>
    </recommendedName>
</protein>
<dbReference type="PANTHER" id="PTHR46991:SF11">
    <property type="entry name" value="SMALL HEAT SHOCK PROTEIN HSPF"/>
    <property type="match status" value="1"/>
</dbReference>
<accession>A0A8J5H7B0</accession>
<gene>
    <name evidence="7" type="ORF">ZIOFF_019640</name>
</gene>
<evidence type="ECO:0000313" key="8">
    <source>
        <dbReference type="Proteomes" id="UP000734854"/>
    </source>
</evidence>
<proteinExistence type="inferred from homology"/>
<dbReference type="InterPro" id="IPR002068">
    <property type="entry name" value="A-crystallin/Hsp20_dom"/>
</dbReference>
<sequence>MASFIALRNGVASKLVKKLPIAVPVSRHVPAPFAAATTTRSFNTSALLQVDGDDRAFERRSDSGNRSDFPSVQDVFDFDPFNSTRSLNQLLDLMNQIQMLDNVPFFSASVGQREAARGFRRGWDVREDEDALHLRMDMPGLGKERVRVWHEQNTLVIQGDGRRRKRKGRGRGDHRTEVQQPHRSAAGVF</sequence>
<dbReference type="EMBL" id="JACMSC010000005">
    <property type="protein sequence ID" value="KAG6522500.1"/>
    <property type="molecule type" value="Genomic_DNA"/>
</dbReference>
<dbReference type="PROSITE" id="PS01031">
    <property type="entry name" value="SHSP"/>
    <property type="match status" value="1"/>
</dbReference>
<evidence type="ECO:0000256" key="2">
    <source>
        <dbReference type="ARBA" id="ARBA00023016"/>
    </source>
</evidence>
<dbReference type="PANTHER" id="PTHR46991">
    <property type="entry name" value="23.5 KDA HEAT SHOCK PROTEIN, MITOCHONDRIAL"/>
    <property type="match status" value="1"/>
</dbReference>
<dbReference type="Pfam" id="PF00011">
    <property type="entry name" value="HSP20"/>
    <property type="match status" value="1"/>
</dbReference>
<dbReference type="Gene3D" id="2.60.40.790">
    <property type="match status" value="1"/>
</dbReference>